<evidence type="ECO:0008006" key="3">
    <source>
        <dbReference type="Google" id="ProtNLM"/>
    </source>
</evidence>
<evidence type="ECO:0000313" key="2">
    <source>
        <dbReference type="Proteomes" id="UP000805614"/>
    </source>
</evidence>
<keyword evidence="2" id="KW-1185">Reference proteome</keyword>
<dbReference type="Pfam" id="PF20117">
    <property type="entry name" value="DUF6507"/>
    <property type="match status" value="1"/>
</dbReference>
<organism evidence="1 2">
    <name type="scientific">Actinomadura alba</name>
    <dbReference type="NCBI Taxonomy" id="406431"/>
    <lineage>
        <taxon>Bacteria</taxon>
        <taxon>Bacillati</taxon>
        <taxon>Actinomycetota</taxon>
        <taxon>Actinomycetes</taxon>
        <taxon>Streptosporangiales</taxon>
        <taxon>Thermomonosporaceae</taxon>
        <taxon>Actinomadura</taxon>
    </lineage>
</organism>
<proteinExistence type="predicted"/>
<reference evidence="1 2" key="1">
    <citation type="submission" date="2020-06" db="EMBL/GenBank/DDBJ databases">
        <title>Actinomadura xiongansis sp. nov., isolated from soil of Baiyangdian.</title>
        <authorList>
            <person name="Zhang X."/>
        </authorList>
    </citation>
    <scope>NUCLEOTIDE SEQUENCE [LARGE SCALE GENOMIC DNA]</scope>
    <source>
        <strain evidence="1 2">HBUM206468</strain>
    </source>
</reference>
<dbReference type="EMBL" id="JABVEC010000006">
    <property type="protein sequence ID" value="MBC6466059.1"/>
    <property type="molecule type" value="Genomic_DNA"/>
</dbReference>
<evidence type="ECO:0000313" key="1">
    <source>
        <dbReference type="EMBL" id="MBC6466059.1"/>
    </source>
</evidence>
<gene>
    <name evidence="1" type="ORF">HKK74_11185</name>
</gene>
<dbReference type="InterPro" id="IPR045436">
    <property type="entry name" value="DUF6507"/>
</dbReference>
<name>A0ABR7LMQ8_9ACTN</name>
<accession>A0ABR7LMQ8</accession>
<sequence>MSSWDIDPPGVSGVVTRVAGHVTDGAGGGGGDGKTLQKQVTDFANHVEDAGTGAASAPIGTALKEFVEHYSPTLKSMGTKTSSCITGAVAATRAYIDGDLEMAAEAQRNATRQ</sequence>
<comment type="caution">
    <text evidence="1">The sequence shown here is derived from an EMBL/GenBank/DDBJ whole genome shotgun (WGS) entry which is preliminary data.</text>
</comment>
<dbReference type="RefSeq" id="WP_187243061.1">
    <property type="nucleotide sequence ID" value="NZ_BAAAOK010000028.1"/>
</dbReference>
<dbReference type="Proteomes" id="UP000805614">
    <property type="component" value="Unassembled WGS sequence"/>
</dbReference>
<protein>
    <recommendedName>
        <fullName evidence="3">Excreted virulence factor EspC, type VII ESX diderm</fullName>
    </recommendedName>
</protein>